<proteinExistence type="predicted"/>
<dbReference type="PROSITE" id="PS50102">
    <property type="entry name" value="RRM"/>
    <property type="match status" value="1"/>
</dbReference>
<dbReference type="Gene3D" id="3.30.70.330">
    <property type="match status" value="1"/>
</dbReference>
<dbReference type="RefSeq" id="XP_002775782.1">
    <property type="nucleotide sequence ID" value="XM_002775736.1"/>
</dbReference>
<dbReference type="Proteomes" id="UP000007800">
    <property type="component" value="Unassembled WGS sequence"/>
</dbReference>
<keyword evidence="3 6" id="KW-0694">RNA-binding</keyword>
<organism evidence="9">
    <name type="scientific">Perkinsus marinus (strain ATCC 50983 / TXsc)</name>
    <dbReference type="NCBI Taxonomy" id="423536"/>
    <lineage>
        <taxon>Eukaryota</taxon>
        <taxon>Sar</taxon>
        <taxon>Alveolata</taxon>
        <taxon>Perkinsozoa</taxon>
        <taxon>Perkinsea</taxon>
        <taxon>Perkinsida</taxon>
        <taxon>Perkinsidae</taxon>
        <taxon>Perkinsus</taxon>
    </lineage>
</organism>
<evidence type="ECO:0000256" key="4">
    <source>
        <dbReference type="ARBA" id="ARBA00023187"/>
    </source>
</evidence>
<dbReference type="OMA" id="THERHQG"/>
<dbReference type="CDD" id="cd12365">
    <property type="entry name" value="RRM_RNPS1"/>
    <property type="match status" value="1"/>
</dbReference>
<evidence type="ECO:0000313" key="8">
    <source>
        <dbReference type="EMBL" id="EER07598.1"/>
    </source>
</evidence>
<comment type="subcellular location">
    <subcellularLocation>
        <location evidence="1">Nucleus</location>
    </subcellularLocation>
</comment>
<dbReference type="AlphaFoldDB" id="C5L6P6"/>
<dbReference type="GO" id="GO:0061574">
    <property type="term" value="C:ASAP complex"/>
    <property type="evidence" value="ECO:0007669"/>
    <property type="project" value="TreeGrafter"/>
</dbReference>
<dbReference type="GO" id="GO:0003723">
    <property type="term" value="F:RNA binding"/>
    <property type="evidence" value="ECO:0007669"/>
    <property type="project" value="UniProtKB-UniRule"/>
</dbReference>
<dbReference type="SMART" id="SM00360">
    <property type="entry name" value="RRM"/>
    <property type="match status" value="1"/>
</dbReference>
<dbReference type="GO" id="GO:0005654">
    <property type="term" value="C:nucleoplasm"/>
    <property type="evidence" value="ECO:0007669"/>
    <property type="project" value="TreeGrafter"/>
</dbReference>
<evidence type="ECO:0000313" key="9">
    <source>
        <dbReference type="Proteomes" id="UP000007800"/>
    </source>
</evidence>
<dbReference type="InterPro" id="IPR034201">
    <property type="entry name" value="RNPS1_RRM"/>
</dbReference>
<dbReference type="PANTHER" id="PTHR15481:SF0">
    <property type="entry name" value="LD23870P-RELATED"/>
    <property type="match status" value="1"/>
</dbReference>
<dbReference type="InParanoid" id="C5L6P6"/>
<evidence type="ECO:0000256" key="2">
    <source>
        <dbReference type="ARBA" id="ARBA00022664"/>
    </source>
</evidence>
<keyword evidence="5" id="KW-0539">Nucleus</keyword>
<keyword evidence="2" id="KW-0507">mRNA processing</keyword>
<feature type="domain" description="RRM" evidence="7">
    <location>
        <begin position="1"/>
        <end position="78"/>
    </location>
</feature>
<dbReference type="GO" id="GO:0000398">
    <property type="term" value="P:mRNA splicing, via spliceosome"/>
    <property type="evidence" value="ECO:0007669"/>
    <property type="project" value="TreeGrafter"/>
</dbReference>
<accession>C5L6P6</accession>
<evidence type="ECO:0000256" key="3">
    <source>
        <dbReference type="ARBA" id="ARBA00022884"/>
    </source>
</evidence>
<name>C5L6P6_PERM5</name>
<dbReference type="Pfam" id="PF00076">
    <property type="entry name" value="RRM_1"/>
    <property type="match status" value="1"/>
</dbReference>
<evidence type="ECO:0000256" key="5">
    <source>
        <dbReference type="ARBA" id="ARBA00023242"/>
    </source>
</evidence>
<keyword evidence="4" id="KW-0508">mRNA splicing</keyword>
<reference evidence="8 9" key="1">
    <citation type="submission" date="2008-07" db="EMBL/GenBank/DDBJ databases">
        <authorList>
            <person name="El-Sayed N."/>
            <person name="Caler E."/>
            <person name="Inman J."/>
            <person name="Amedeo P."/>
            <person name="Hass B."/>
            <person name="Wortman J."/>
        </authorList>
    </citation>
    <scope>NUCLEOTIDE SEQUENCE [LARGE SCALE GENOMIC DNA]</scope>
    <source>
        <strain evidence="9">ATCC 50983 / TXsc</strain>
    </source>
</reference>
<evidence type="ECO:0000256" key="1">
    <source>
        <dbReference type="ARBA" id="ARBA00004123"/>
    </source>
</evidence>
<dbReference type="InterPro" id="IPR012677">
    <property type="entry name" value="Nucleotide-bd_a/b_plait_sf"/>
</dbReference>
<dbReference type="GO" id="GO:0005737">
    <property type="term" value="C:cytoplasm"/>
    <property type="evidence" value="ECO:0007669"/>
    <property type="project" value="TreeGrafter"/>
</dbReference>
<dbReference type="OrthoDB" id="252020at2759"/>
<evidence type="ECO:0000259" key="7">
    <source>
        <dbReference type="PROSITE" id="PS50102"/>
    </source>
</evidence>
<gene>
    <name evidence="8" type="ORF">Pmar_PMAR004670</name>
</gene>
<dbReference type="PANTHER" id="PTHR15481">
    <property type="entry name" value="RIBONUCLEIC ACID BINDING PROTEIN S1"/>
    <property type="match status" value="1"/>
</dbReference>
<protein>
    <submittedName>
        <fullName evidence="8">Ribonucleic acid binding protein S1, putative</fullName>
    </submittedName>
</protein>
<dbReference type="EMBL" id="GG679800">
    <property type="protein sequence ID" value="EER07598.1"/>
    <property type="molecule type" value="Genomic_DNA"/>
</dbReference>
<dbReference type="InterPro" id="IPR000504">
    <property type="entry name" value="RRM_dom"/>
</dbReference>
<sequence length="118" mass="13315">MLHVSNLTRNINEDHLYEIFGTFAEVIDVHLAIDDKVNLPKGYAHITLPNKEAAKDAIYHLHHAQIDGNIINIRFAHKSGENTNNVVVVDAAIRRGVRDDDDDSAHRLPLVDTYKVQI</sequence>
<dbReference type="InterPro" id="IPR035979">
    <property type="entry name" value="RBD_domain_sf"/>
</dbReference>
<dbReference type="SUPFAM" id="SSF54928">
    <property type="entry name" value="RNA-binding domain, RBD"/>
    <property type="match status" value="1"/>
</dbReference>
<evidence type="ECO:0000256" key="6">
    <source>
        <dbReference type="PROSITE-ProRule" id="PRU00176"/>
    </source>
</evidence>
<dbReference type="GeneID" id="9042073"/>
<keyword evidence="9" id="KW-1185">Reference proteome</keyword>